<gene>
    <name evidence="2" type="ORF">BU14_0317s0005</name>
</gene>
<proteinExistence type="predicted"/>
<sequence>MHSDRLHHCLRQWVDEISSLGPQSGLILHHTSSVRTTWKDTPAASTVVVSPPLPTIVVAPPPSVVAPPRTMVARPPTAVARAPAVVTPPAHHRHTTSFSPPILSMSASLCIPPAISVAASPTLPSPPLLVPHHRLRPAPPNTAVSSTALG</sequence>
<reference evidence="2 3" key="1">
    <citation type="submission" date="2017-03" db="EMBL/GenBank/DDBJ databases">
        <title>WGS assembly of Porphyra umbilicalis.</title>
        <authorList>
            <person name="Brawley S.H."/>
            <person name="Blouin N.A."/>
            <person name="Ficko-Blean E."/>
            <person name="Wheeler G.L."/>
            <person name="Lohr M."/>
            <person name="Goodson H.V."/>
            <person name="Jenkins J.W."/>
            <person name="Blaby-Haas C.E."/>
            <person name="Helliwell K.E."/>
            <person name="Chan C."/>
            <person name="Marriage T."/>
            <person name="Bhattacharya D."/>
            <person name="Klein A.S."/>
            <person name="Badis Y."/>
            <person name="Brodie J."/>
            <person name="Cao Y."/>
            <person name="Collen J."/>
            <person name="Dittami S.M."/>
            <person name="Gachon C.M."/>
            <person name="Green B.R."/>
            <person name="Karpowicz S."/>
            <person name="Kim J.W."/>
            <person name="Kudahl U."/>
            <person name="Lin S."/>
            <person name="Michel G."/>
            <person name="Mittag M."/>
            <person name="Olson B.J."/>
            <person name="Pangilinan J."/>
            <person name="Peng Y."/>
            <person name="Qiu H."/>
            <person name="Shu S."/>
            <person name="Singer J.T."/>
            <person name="Smith A.G."/>
            <person name="Sprecher B.N."/>
            <person name="Wagner V."/>
            <person name="Wang W."/>
            <person name="Wang Z.-Y."/>
            <person name="Yan J."/>
            <person name="Yarish C."/>
            <person name="Zoeuner-Riek S."/>
            <person name="Zhuang Y."/>
            <person name="Zou Y."/>
            <person name="Lindquist E.A."/>
            <person name="Grimwood J."/>
            <person name="Barry K."/>
            <person name="Rokhsar D.S."/>
            <person name="Schmutz J."/>
            <person name="Stiller J.W."/>
            <person name="Grossman A.R."/>
            <person name="Prochnik S.E."/>
        </authorList>
    </citation>
    <scope>NUCLEOTIDE SEQUENCE [LARGE SCALE GENOMIC DNA]</scope>
    <source>
        <strain evidence="2">4086291</strain>
    </source>
</reference>
<dbReference type="AlphaFoldDB" id="A0A1X6NZI2"/>
<keyword evidence="3" id="KW-1185">Reference proteome</keyword>
<accession>A0A1X6NZI2</accession>
<protein>
    <submittedName>
        <fullName evidence="2">Uncharacterized protein</fullName>
    </submittedName>
</protein>
<dbReference type="EMBL" id="KV918971">
    <property type="protein sequence ID" value="OSX73945.1"/>
    <property type="molecule type" value="Genomic_DNA"/>
</dbReference>
<evidence type="ECO:0000313" key="3">
    <source>
        <dbReference type="Proteomes" id="UP000218209"/>
    </source>
</evidence>
<feature type="region of interest" description="Disordered" evidence="1">
    <location>
        <begin position="130"/>
        <end position="150"/>
    </location>
</feature>
<organism evidence="2 3">
    <name type="scientific">Porphyra umbilicalis</name>
    <name type="common">Purple laver</name>
    <name type="synonym">Red alga</name>
    <dbReference type="NCBI Taxonomy" id="2786"/>
    <lineage>
        <taxon>Eukaryota</taxon>
        <taxon>Rhodophyta</taxon>
        <taxon>Bangiophyceae</taxon>
        <taxon>Bangiales</taxon>
        <taxon>Bangiaceae</taxon>
        <taxon>Porphyra</taxon>
    </lineage>
</organism>
<dbReference type="Proteomes" id="UP000218209">
    <property type="component" value="Unassembled WGS sequence"/>
</dbReference>
<evidence type="ECO:0000313" key="2">
    <source>
        <dbReference type="EMBL" id="OSX73945.1"/>
    </source>
</evidence>
<name>A0A1X6NZI2_PORUM</name>
<evidence type="ECO:0000256" key="1">
    <source>
        <dbReference type="SAM" id="MobiDB-lite"/>
    </source>
</evidence>